<dbReference type="Proteomes" id="UP000164320">
    <property type="component" value="Genome"/>
</dbReference>
<dbReference type="GeneID" id="10192245"/>
<protein>
    <submittedName>
        <fullName evidence="2">dUTPase</fullName>
    </submittedName>
</protein>
<dbReference type="Gene3D" id="2.70.40.10">
    <property type="match status" value="2"/>
</dbReference>
<dbReference type="RefSeq" id="YP_004207890.1">
    <property type="nucleotide sequence ID" value="NC_015049.1"/>
</dbReference>
<name>E9M5N7_9GAMA</name>
<gene>
    <name evidence="3" type="ORF">RHVP-L.54</name>
    <name evidence="2" type="ORF">RHVP.54</name>
</gene>
<proteinExistence type="predicted"/>
<dbReference type="Pfam" id="PF00692">
    <property type="entry name" value="dUTPase"/>
    <property type="match status" value="1"/>
</dbReference>
<organism evidence="2 4">
    <name type="scientific">Cricetid gammaherpesvirus 2</name>
    <dbReference type="NCBI Taxonomy" id="1605972"/>
    <lineage>
        <taxon>Viruses</taxon>
        <taxon>Duplodnaviria</taxon>
        <taxon>Heunggongvirae</taxon>
        <taxon>Peploviricota</taxon>
        <taxon>Herviviricetes</taxon>
        <taxon>Herpesvirales</taxon>
        <taxon>Orthoherpesviridae</taxon>
        <taxon>Gammaherpesvirinae</taxon>
        <taxon>Rhadinovirus</taxon>
        <taxon>Rhadinovirus cricetidgamma2</taxon>
    </lineage>
</organism>
<feature type="domain" description="dUTPase-like" evidence="1">
    <location>
        <begin position="137"/>
        <end position="240"/>
    </location>
</feature>
<dbReference type="Proteomes" id="UP000134313">
    <property type="component" value="Segment"/>
</dbReference>
<sequence>MSTSFICYTFKQKTFKESPLYWTATKNGASVSVDSRLKFSNCAEIKVNATGGTQVPMGLWISASHGFPLILHGVCTNPDIVCHTGLIDPSYTGELSIILANSRHTECTVAPDDLTVFLLPFGHTTPVISDDCTVLKPPAYQDDAGFDLVLETNVTIAPKTVHEITSDMSFLRGIDHGKYSPMLIGRSGLACRGILIYPSKVQDGKASVKIINLTKEVVILRGGTRFCQLIFVKKSHIPSIIHTLKTGQGSFLVKAPNISFLKVACPDETCPNSSKVDTFEFLANCPAVKGFSCAPPAGEQSFPAPVCKIRHSKGFGSSGD</sequence>
<dbReference type="OrthoDB" id="13493at10239"/>
<evidence type="ECO:0000259" key="1">
    <source>
        <dbReference type="Pfam" id="PF00692"/>
    </source>
</evidence>
<evidence type="ECO:0000313" key="2">
    <source>
        <dbReference type="EMBL" id="ADW24395.1"/>
    </source>
</evidence>
<evidence type="ECO:0000313" key="3">
    <source>
        <dbReference type="EMBL" id="ADW24477.1"/>
    </source>
</evidence>
<dbReference type="KEGG" id="vg:10192245"/>
<dbReference type="EMBL" id="HQ221963">
    <property type="protein sequence ID" value="ADW24395.1"/>
    <property type="molecule type" value="Genomic_DNA"/>
</dbReference>
<reference evidence="4 5" key="1">
    <citation type="journal article" date="2011" name="J. Virol.">
        <title>Identification and sequencing of a novel rodent gammaherpesvirus that establishes acute and latent infection in laboratory mice.</title>
        <authorList>
            <person name="Loh J."/>
            <person name="Zhao G."/>
            <person name="Nelson C.A."/>
            <person name="Coder P."/>
            <person name="Droit L."/>
            <person name="Handley S.A."/>
            <person name="Johnson L.S."/>
            <person name="Vachharajani P."/>
            <person name="Guzman H."/>
            <person name="Tesh R.B."/>
            <person name="Wang D."/>
            <person name="Fremont D.H."/>
            <person name="Virgin H.W."/>
        </authorList>
    </citation>
    <scope>NUCLEOTIDE SEQUENCE [LARGE SCALE GENOMIC DNA]</scope>
</reference>
<dbReference type="SUPFAM" id="SSF51283">
    <property type="entry name" value="dUTPase-like"/>
    <property type="match status" value="2"/>
</dbReference>
<keyword evidence="4" id="KW-1185">Reference proteome</keyword>
<dbReference type="InterPro" id="IPR036157">
    <property type="entry name" value="dUTPase-like_sf"/>
</dbReference>
<accession>E9M5N7</accession>
<dbReference type="EMBL" id="HQ698924">
    <property type="protein sequence ID" value="ADW24477.1"/>
    <property type="molecule type" value="Genomic_DNA"/>
</dbReference>
<dbReference type="InterPro" id="IPR029054">
    <property type="entry name" value="dUTPase-like"/>
</dbReference>
<evidence type="ECO:0000313" key="4">
    <source>
        <dbReference type="Proteomes" id="UP000134313"/>
    </source>
</evidence>
<evidence type="ECO:0000313" key="5">
    <source>
        <dbReference type="Proteomes" id="UP000164320"/>
    </source>
</evidence>